<reference evidence="1" key="1">
    <citation type="submission" date="2023-10" db="EMBL/GenBank/DDBJ databases">
        <authorList>
            <person name="Chen Y."/>
            <person name="Shah S."/>
            <person name="Dougan E. K."/>
            <person name="Thang M."/>
            <person name="Chan C."/>
        </authorList>
    </citation>
    <scope>NUCLEOTIDE SEQUENCE [LARGE SCALE GENOMIC DNA]</scope>
</reference>
<proteinExistence type="predicted"/>
<dbReference type="EMBL" id="CAUYUJ010014727">
    <property type="protein sequence ID" value="CAK0845310.1"/>
    <property type="molecule type" value="Genomic_DNA"/>
</dbReference>
<evidence type="ECO:0000313" key="1">
    <source>
        <dbReference type="EMBL" id="CAK0845310.1"/>
    </source>
</evidence>
<evidence type="ECO:0000313" key="2">
    <source>
        <dbReference type="Proteomes" id="UP001189429"/>
    </source>
</evidence>
<sequence>MFCLKFPIGIHPDWIRQLGSEGLDSLKRSLLQVLAVRLHVPTRTPEQSYRFERATLDAVTRVLALMDTTNFLSTNRQEWERILRNEGVMAPLLSRIESKMVAWHVKKILSASKADAAVGKKPTWRA</sequence>
<comment type="caution">
    <text evidence="1">The sequence shown here is derived from an EMBL/GenBank/DDBJ whole genome shotgun (WGS) entry which is preliminary data.</text>
</comment>
<accession>A0ABN9TI50</accession>
<protein>
    <submittedName>
        <fullName evidence="1">Uncharacterized protein</fullName>
    </submittedName>
</protein>
<keyword evidence="2" id="KW-1185">Reference proteome</keyword>
<organism evidence="1 2">
    <name type="scientific">Prorocentrum cordatum</name>
    <dbReference type="NCBI Taxonomy" id="2364126"/>
    <lineage>
        <taxon>Eukaryota</taxon>
        <taxon>Sar</taxon>
        <taxon>Alveolata</taxon>
        <taxon>Dinophyceae</taxon>
        <taxon>Prorocentrales</taxon>
        <taxon>Prorocentraceae</taxon>
        <taxon>Prorocentrum</taxon>
    </lineage>
</organism>
<name>A0ABN9TI50_9DINO</name>
<dbReference type="Proteomes" id="UP001189429">
    <property type="component" value="Unassembled WGS sequence"/>
</dbReference>
<gene>
    <name evidence="1" type="ORF">PCOR1329_LOCUS39134</name>
</gene>